<keyword evidence="3 8" id="KW-0375">Hydrogen ion transport</keyword>
<dbReference type="PRINTS" id="PR00125">
    <property type="entry name" value="ATPASEDELTA"/>
</dbReference>
<dbReference type="PROSITE" id="PS00389">
    <property type="entry name" value="ATPASE_DELTA"/>
    <property type="match status" value="1"/>
</dbReference>
<keyword evidence="2 8" id="KW-0813">Transport</keyword>
<dbReference type="Pfam" id="PF00213">
    <property type="entry name" value="OSCP"/>
    <property type="match status" value="1"/>
</dbReference>
<dbReference type="GO" id="GO:0005886">
    <property type="term" value="C:plasma membrane"/>
    <property type="evidence" value="ECO:0007669"/>
    <property type="project" value="UniProtKB-SubCell"/>
</dbReference>
<dbReference type="HAMAP" id="MF_01416">
    <property type="entry name" value="ATP_synth_delta_bact"/>
    <property type="match status" value="1"/>
</dbReference>
<keyword evidence="4 8" id="KW-0406">Ion transport</keyword>
<evidence type="ECO:0000256" key="5">
    <source>
        <dbReference type="ARBA" id="ARBA00023136"/>
    </source>
</evidence>
<evidence type="ECO:0000256" key="7">
    <source>
        <dbReference type="ARBA" id="ARBA00023310"/>
    </source>
</evidence>
<dbReference type="InterPro" id="IPR026015">
    <property type="entry name" value="ATP_synth_OSCP/delta_N_sf"/>
</dbReference>
<keyword evidence="10" id="KW-1185">Reference proteome</keyword>
<dbReference type="GO" id="GO:0045259">
    <property type="term" value="C:proton-transporting ATP synthase complex"/>
    <property type="evidence" value="ECO:0007669"/>
    <property type="project" value="UniProtKB-KW"/>
</dbReference>
<dbReference type="InterPro" id="IPR000711">
    <property type="entry name" value="ATPase_OSCP/dsu"/>
</dbReference>
<dbReference type="PANTHER" id="PTHR11910">
    <property type="entry name" value="ATP SYNTHASE DELTA CHAIN"/>
    <property type="match status" value="1"/>
</dbReference>
<evidence type="ECO:0000313" key="10">
    <source>
        <dbReference type="Proteomes" id="UP000198611"/>
    </source>
</evidence>
<keyword evidence="8" id="KW-1003">Cell membrane</keyword>
<dbReference type="NCBIfam" id="TIGR01145">
    <property type="entry name" value="ATP_synt_delta"/>
    <property type="match status" value="1"/>
</dbReference>
<evidence type="ECO:0000256" key="8">
    <source>
        <dbReference type="HAMAP-Rule" id="MF_01416"/>
    </source>
</evidence>
<dbReference type="InterPro" id="IPR020781">
    <property type="entry name" value="ATPase_OSCP/d_CS"/>
</dbReference>
<dbReference type="AlphaFoldDB" id="A0A1I1RFE8"/>
<dbReference type="EMBL" id="FOMJ01000004">
    <property type="protein sequence ID" value="SFD32962.1"/>
    <property type="molecule type" value="Genomic_DNA"/>
</dbReference>
<name>A0A1I1RFE8_9GAMM</name>
<evidence type="ECO:0000256" key="3">
    <source>
        <dbReference type="ARBA" id="ARBA00022781"/>
    </source>
</evidence>
<keyword evidence="5 8" id="KW-0472">Membrane</keyword>
<organism evidence="9 10">
    <name type="scientific">Thiohalospira halophila DSM 15071</name>
    <dbReference type="NCBI Taxonomy" id="1123397"/>
    <lineage>
        <taxon>Bacteria</taxon>
        <taxon>Pseudomonadati</taxon>
        <taxon>Pseudomonadota</taxon>
        <taxon>Gammaproteobacteria</taxon>
        <taxon>Thiohalospirales</taxon>
        <taxon>Thiohalospiraceae</taxon>
        <taxon>Thiohalospira</taxon>
    </lineage>
</organism>
<evidence type="ECO:0000313" key="9">
    <source>
        <dbReference type="EMBL" id="SFD32962.1"/>
    </source>
</evidence>
<proteinExistence type="inferred from homology"/>
<comment type="subcellular location">
    <subcellularLocation>
        <location evidence="8">Cell membrane</location>
        <topology evidence="8">Peripheral membrane protein</topology>
    </subcellularLocation>
    <subcellularLocation>
        <location evidence="1">Membrane</location>
    </subcellularLocation>
</comment>
<comment type="function">
    <text evidence="8">This protein is part of the stalk that links CF(0) to CF(1). It either transmits conformational changes from CF(0) to CF(1) or is implicated in proton conduction.</text>
</comment>
<comment type="function">
    <text evidence="8">F(1)F(0) ATP synthase produces ATP from ADP in the presence of a proton or sodium gradient. F-type ATPases consist of two structural domains, F(1) containing the extramembraneous catalytic core and F(0) containing the membrane proton channel, linked together by a central stalk and a peripheral stalk. During catalysis, ATP synthesis in the catalytic domain of F(1) is coupled via a rotary mechanism of the central stalk subunits to proton translocation.</text>
</comment>
<dbReference type="SUPFAM" id="SSF47928">
    <property type="entry name" value="N-terminal domain of the delta subunit of the F1F0-ATP synthase"/>
    <property type="match status" value="1"/>
</dbReference>
<dbReference type="RefSeq" id="WP_093428084.1">
    <property type="nucleotide sequence ID" value="NZ_FOMJ01000004.1"/>
</dbReference>
<dbReference type="Proteomes" id="UP000198611">
    <property type="component" value="Unassembled WGS sequence"/>
</dbReference>
<dbReference type="GO" id="GO:0046933">
    <property type="term" value="F:proton-transporting ATP synthase activity, rotational mechanism"/>
    <property type="evidence" value="ECO:0007669"/>
    <property type="project" value="UniProtKB-UniRule"/>
</dbReference>
<dbReference type="Gene3D" id="1.10.520.20">
    <property type="entry name" value="N-terminal domain of the delta subunit of the F1F0-ATP synthase"/>
    <property type="match status" value="1"/>
</dbReference>
<evidence type="ECO:0000256" key="2">
    <source>
        <dbReference type="ARBA" id="ARBA00022448"/>
    </source>
</evidence>
<comment type="similarity">
    <text evidence="8">Belongs to the ATPase delta chain family.</text>
</comment>
<evidence type="ECO:0000256" key="1">
    <source>
        <dbReference type="ARBA" id="ARBA00004370"/>
    </source>
</evidence>
<evidence type="ECO:0000256" key="4">
    <source>
        <dbReference type="ARBA" id="ARBA00023065"/>
    </source>
</evidence>
<keyword evidence="7 8" id="KW-0066">ATP synthesis</keyword>
<reference evidence="9 10" key="1">
    <citation type="submission" date="2016-10" db="EMBL/GenBank/DDBJ databases">
        <authorList>
            <person name="de Groot N.N."/>
        </authorList>
    </citation>
    <scope>NUCLEOTIDE SEQUENCE [LARGE SCALE GENOMIC DNA]</scope>
    <source>
        <strain evidence="9 10">HL3</strain>
    </source>
</reference>
<accession>A0A1I1RFE8</accession>
<evidence type="ECO:0000256" key="6">
    <source>
        <dbReference type="ARBA" id="ARBA00023196"/>
    </source>
</evidence>
<dbReference type="NCBIfam" id="NF004402">
    <property type="entry name" value="PRK05758.2-2"/>
    <property type="match status" value="1"/>
</dbReference>
<sequence>MAENITIARPYAEALLELAREKGALDQWSSMLDLMSQVASAPEMASLFDNPGVEPDQLVEIIGEVGKDTLDDHARNLLRLLAERDRLSILPDIAALYEQERSRAEGEVEAEVVSARPLDEAQQAKLAEALKKRLGREVRLTCRTDEELLGGAVVRAGDLVIDGSAVGRLERLAGSLRQ</sequence>
<dbReference type="STRING" id="1123397.SAMN05660831_01435"/>
<dbReference type="OrthoDB" id="9816221at2"/>
<keyword evidence="6 8" id="KW-0139">CF(1)</keyword>
<protein>
    <recommendedName>
        <fullName evidence="8">ATP synthase subunit delta</fullName>
    </recommendedName>
    <alternativeName>
        <fullName evidence="8">ATP synthase F(1) sector subunit delta</fullName>
    </alternativeName>
    <alternativeName>
        <fullName evidence="8">F-type ATPase subunit delta</fullName>
        <shortName evidence="8">F-ATPase subunit delta</shortName>
    </alternativeName>
</protein>
<gene>
    <name evidence="8" type="primary">atpH</name>
    <name evidence="9" type="ORF">SAMN05660831_01435</name>
</gene>